<reference evidence="2" key="1">
    <citation type="submission" date="2020-01" db="EMBL/GenBank/DDBJ databases">
        <authorList>
            <consortium name="DOE Joint Genome Institute"/>
            <person name="Haridas S."/>
            <person name="Albert R."/>
            <person name="Binder M."/>
            <person name="Bloem J."/>
            <person name="Labutti K."/>
            <person name="Salamov A."/>
            <person name="Andreopoulos B."/>
            <person name="Baker S.E."/>
            <person name="Barry K."/>
            <person name="Bills G."/>
            <person name="Bluhm B.H."/>
            <person name="Cannon C."/>
            <person name="Castanera R."/>
            <person name="Culley D.E."/>
            <person name="Daum C."/>
            <person name="Ezra D."/>
            <person name="Gonzalez J.B."/>
            <person name="Henrissat B."/>
            <person name="Kuo A."/>
            <person name="Liang C."/>
            <person name="Lipzen A."/>
            <person name="Lutzoni F."/>
            <person name="Magnuson J."/>
            <person name="Mondo S."/>
            <person name="Nolan M."/>
            <person name="Ohm R."/>
            <person name="Pangilinan J."/>
            <person name="Park H.-J."/>
            <person name="Ramirez L."/>
            <person name="Alfaro M."/>
            <person name="Sun H."/>
            <person name="Tritt A."/>
            <person name="Yoshinaga Y."/>
            <person name="Zwiers L.-H."/>
            <person name="Turgeon B.G."/>
            <person name="Goodwin S.B."/>
            <person name="Spatafora J.W."/>
            <person name="Crous P.W."/>
            <person name="Grigoriev I.V."/>
        </authorList>
    </citation>
    <scope>NUCLEOTIDE SEQUENCE</scope>
    <source>
        <strain evidence="2">P77</strain>
    </source>
</reference>
<accession>A0A6A5KNH6</accession>
<dbReference type="OrthoDB" id="3783411at2759"/>
<dbReference type="Proteomes" id="UP000800040">
    <property type="component" value="Unassembled WGS sequence"/>
</dbReference>
<keyword evidence="1" id="KW-0732">Signal</keyword>
<feature type="chain" id="PRO_5025390555" evidence="1">
    <location>
        <begin position="19"/>
        <end position="108"/>
    </location>
</feature>
<feature type="non-terminal residue" evidence="2">
    <location>
        <position position="108"/>
    </location>
</feature>
<evidence type="ECO:0000256" key="1">
    <source>
        <dbReference type="SAM" id="SignalP"/>
    </source>
</evidence>
<keyword evidence="3" id="KW-1185">Reference proteome</keyword>
<feature type="signal peptide" evidence="1">
    <location>
        <begin position="1"/>
        <end position="18"/>
    </location>
</feature>
<protein>
    <submittedName>
        <fullName evidence="2">Uncharacterized protein</fullName>
    </submittedName>
</protein>
<name>A0A6A5KNH6_9PLEO</name>
<dbReference type="AlphaFoldDB" id="A0A6A5KNH6"/>
<organism evidence="2 3">
    <name type="scientific">Decorospora gaudefroyi</name>
    <dbReference type="NCBI Taxonomy" id="184978"/>
    <lineage>
        <taxon>Eukaryota</taxon>
        <taxon>Fungi</taxon>
        <taxon>Dikarya</taxon>
        <taxon>Ascomycota</taxon>
        <taxon>Pezizomycotina</taxon>
        <taxon>Dothideomycetes</taxon>
        <taxon>Pleosporomycetidae</taxon>
        <taxon>Pleosporales</taxon>
        <taxon>Pleosporineae</taxon>
        <taxon>Pleosporaceae</taxon>
        <taxon>Decorospora</taxon>
    </lineage>
</organism>
<evidence type="ECO:0000313" key="3">
    <source>
        <dbReference type="Proteomes" id="UP000800040"/>
    </source>
</evidence>
<proteinExistence type="predicted"/>
<evidence type="ECO:0000313" key="2">
    <source>
        <dbReference type="EMBL" id="KAF1835924.1"/>
    </source>
</evidence>
<gene>
    <name evidence="2" type="ORF">BDW02DRAFT_483763</name>
</gene>
<sequence length="108" mass="11746">MYLSTLLATIFLIATALASPHAWAAPQAATVVPTPVKSNRTHRHHHHHKERTPTFKQPCNCQMPIIPVRILTENERCLMKHAAQMGCYMSSKGGCPSPAPACGLGPLP</sequence>
<dbReference type="EMBL" id="ML975280">
    <property type="protein sequence ID" value="KAF1835924.1"/>
    <property type="molecule type" value="Genomic_DNA"/>
</dbReference>